<dbReference type="CDD" id="cd01574">
    <property type="entry name" value="PBP1_LacI"/>
    <property type="match status" value="1"/>
</dbReference>
<gene>
    <name evidence="5" type="ORF">V5O49_09785</name>
</gene>
<dbReference type="SUPFAM" id="SSF53822">
    <property type="entry name" value="Periplasmic binding protein-like I"/>
    <property type="match status" value="1"/>
</dbReference>
<dbReference type="SMART" id="SM00354">
    <property type="entry name" value="HTH_LACI"/>
    <property type="match status" value="1"/>
</dbReference>
<reference evidence="5" key="1">
    <citation type="journal article" date="2024" name="Antonie Van Leeuwenhoek">
        <title>Isoptericola haloaureus sp. nov., a dimorphic actinobacterium isolated from mangrove sediments of southeast India, implicating biosaline agricultural significance through nitrogen fixation and salt tolerance genes.</title>
        <authorList>
            <person name="Prathaban M."/>
            <person name="Prathiviraj R."/>
            <person name="Ravichandran M."/>
            <person name="Natarajan S.D."/>
            <person name="Sobanaa M."/>
            <person name="Hari Krishna Kumar S."/>
            <person name="Chandrasekar V."/>
            <person name="Selvin J."/>
        </authorList>
    </citation>
    <scope>NUCLEOTIDE SEQUENCE</scope>
    <source>
        <strain evidence="5">MP1014</strain>
    </source>
</reference>
<dbReference type="CDD" id="cd01392">
    <property type="entry name" value="HTH_LacI"/>
    <property type="match status" value="1"/>
</dbReference>
<dbReference type="GO" id="GO:0003677">
    <property type="term" value="F:DNA binding"/>
    <property type="evidence" value="ECO:0007669"/>
    <property type="project" value="UniProtKB-KW"/>
</dbReference>
<protein>
    <submittedName>
        <fullName evidence="5">LacI family DNA-binding transcriptional regulator</fullName>
    </submittedName>
</protein>
<feature type="domain" description="HTH lacI-type" evidence="4">
    <location>
        <begin position="10"/>
        <end position="64"/>
    </location>
</feature>
<dbReference type="Gene3D" id="3.40.50.2300">
    <property type="match status" value="2"/>
</dbReference>
<dbReference type="Pfam" id="PF13377">
    <property type="entry name" value="Peripla_BP_3"/>
    <property type="match status" value="1"/>
</dbReference>
<evidence type="ECO:0000256" key="2">
    <source>
        <dbReference type="ARBA" id="ARBA00023125"/>
    </source>
</evidence>
<keyword evidence="1" id="KW-0805">Transcription regulation</keyword>
<dbReference type="PANTHER" id="PTHR30146:SF109">
    <property type="entry name" value="HTH-TYPE TRANSCRIPTIONAL REGULATOR GALS"/>
    <property type="match status" value="1"/>
</dbReference>
<organism evidence="5 6">
    <name type="scientific">Isoptericola haloaureus</name>
    <dbReference type="NCBI Taxonomy" id="1542902"/>
    <lineage>
        <taxon>Bacteria</taxon>
        <taxon>Bacillati</taxon>
        <taxon>Actinomycetota</taxon>
        <taxon>Actinomycetes</taxon>
        <taxon>Micrococcales</taxon>
        <taxon>Promicromonosporaceae</taxon>
        <taxon>Isoptericola</taxon>
    </lineage>
</organism>
<dbReference type="SUPFAM" id="SSF47413">
    <property type="entry name" value="lambda repressor-like DNA-binding domains"/>
    <property type="match status" value="1"/>
</dbReference>
<dbReference type="PROSITE" id="PS00356">
    <property type="entry name" value="HTH_LACI_1"/>
    <property type="match status" value="1"/>
</dbReference>
<dbReference type="Pfam" id="PF00356">
    <property type="entry name" value="LacI"/>
    <property type="match status" value="1"/>
</dbReference>
<dbReference type="PANTHER" id="PTHR30146">
    <property type="entry name" value="LACI-RELATED TRANSCRIPTIONAL REPRESSOR"/>
    <property type="match status" value="1"/>
</dbReference>
<dbReference type="EMBL" id="JBAGLP010000117">
    <property type="protein sequence ID" value="MEG3615410.1"/>
    <property type="molecule type" value="Genomic_DNA"/>
</dbReference>
<evidence type="ECO:0000313" key="5">
    <source>
        <dbReference type="EMBL" id="MEG3615410.1"/>
    </source>
</evidence>
<evidence type="ECO:0000313" key="6">
    <source>
        <dbReference type="Proteomes" id="UP001310387"/>
    </source>
</evidence>
<dbReference type="InterPro" id="IPR046335">
    <property type="entry name" value="LacI/GalR-like_sensor"/>
</dbReference>
<evidence type="ECO:0000259" key="4">
    <source>
        <dbReference type="PROSITE" id="PS50932"/>
    </source>
</evidence>
<dbReference type="PRINTS" id="PR00036">
    <property type="entry name" value="HTHLACI"/>
</dbReference>
<accession>A0ABU7Z814</accession>
<keyword evidence="2 5" id="KW-0238">DNA-binding</keyword>
<dbReference type="InterPro" id="IPR010982">
    <property type="entry name" value="Lambda_DNA-bd_dom_sf"/>
</dbReference>
<dbReference type="InterPro" id="IPR000843">
    <property type="entry name" value="HTH_LacI"/>
</dbReference>
<proteinExistence type="predicted"/>
<evidence type="ECO:0000256" key="1">
    <source>
        <dbReference type="ARBA" id="ARBA00023015"/>
    </source>
</evidence>
<dbReference type="Gene3D" id="1.10.260.40">
    <property type="entry name" value="lambda repressor-like DNA-binding domains"/>
    <property type="match status" value="1"/>
</dbReference>
<evidence type="ECO:0000256" key="3">
    <source>
        <dbReference type="ARBA" id="ARBA00023163"/>
    </source>
</evidence>
<keyword evidence="6" id="KW-1185">Reference proteome</keyword>
<dbReference type="PROSITE" id="PS50932">
    <property type="entry name" value="HTH_LACI_2"/>
    <property type="match status" value="1"/>
</dbReference>
<dbReference type="RefSeq" id="WP_332902061.1">
    <property type="nucleotide sequence ID" value="NZ_JBAGLP010000117.1"/>
</dbReference>
<dbReference type="Proteomes" id="UP001310387">
    <property type="component" value="Unassembled WGS sequence"/>
</dbReference>
<reference evidence="5" key="2">
    <citation type="submission" date="2024-02" db="EMBL/GenBank/DDBJ databases">
        <authorList>
            <person name="Prathaban M."/>
            <person name="Mythili R."/>
            <person name="Sharmila Devi N."/>
            <person name="Sobanaa M."/>
            <person name="Prathiviraj R."/>
            <person name="Selvin J."/>
        </authorList>
    </citation>
    <scope>NUCLEOTIDE SEQUENCE</scope>
    <source>
        <strain evidence="5">MP1014</strain>
    </source>
</reference>
<name>A0ABU7Z814_9MICO</name>
<keyword evidence="3" id="KW-0804">Transcription</keyword>
<dbReference type="InterPro" id="IPR028082">
    <property type="entry name" value="Peripla_BP_I"/>
</dbReference>
<comment type="caution">
    <text evidence="5">The sequence shown here is derived from an EMBL/GenBank/DDBJ whole genome shotgun (WGS) entry which is preliminary data.</text>
</comment>
<sequence length="346" mass="35989">MADSRGVKPPVIADVARVAGVSVPTVSRVLNGSVPVSAERRDRVLAAVKELGFRPNGAARALANRGQPMIAVFAGNTTRYGYASTLQGIEEAARQAGYMVVISVVESARPEIAEQAIDHALRQPLAGAVVLEFDPPGAAALRAVPAWLPKVAAAAGSSSGGESVPHAYMDDRLGAYRATQYLLDLGHRTVHHVSIPSVGTESARLVGWREALTEAGAPVPPVIGADWSPMSGYDAGSRLAADDEVTAVLAGNDELAMGIVKALGDQGRRVPDDVSVVGFDDHPLSGLWSPPLTTVRQDFVALGRRVVGLLLDQLAPGTTASSVRMVPDLVVRASTGRVEAAVHTAS</sequence>